<dbReference type="AlphaFoldDB" id="A0A936NF44"/>
<keyword evidence="2" id="KW-1133">Transmembrane helix</keyword>
<feature type="region of interest" description="Disordered" evidence="1">
    <location>
        <begin position="1"/>
        <end position="106"/>
    </location>
</feature>
<dbReference type="Pfam" id="PF09656">
    <property type="entry name" value="PGPGW"/>
    <property type="match status" value="1"/>
</dbReference>
<organism evidence="3 4">
    <name type="scientific">Candidatus Neomicrothrix subdominans</name>
    <dbReference type="NCBI Taxonomy" id="2954438"/>
    <lineage>
        <taxon>Bacteria</taxon>
        <taxon>Bacillati</taxon>
        <taxon>Actinomycetota</taxon>
        <taxon>Acidimicrobiia</taxon>
        <taxon>Acidimicrobiales</taxon>
        <taxon>Microthrixaceae</taxon>
        <taxon>Candidatus Neomicrothrix</taxon>
    </lineage>
</organism>
<gene>
    <name evidence="3" type="ORF">IPN02_17310</name>
</gene>
<evidence type="ECO:0000313" key="3">
    <source>
        <dbReference type="EMBL" id="MBK9298546.1"/>
    </source>
</evidence>
<evidence type="ECO:0008006" key="5">
    <source>
        <dbReference type="Google" id="ProtNLM"/>
    </source>
</evidence>
<sequence length="234" mass="24419">MRGAAREGYGQDGTPEAPAEPGLADDAGGSCEPEVTDEPELAPESGLADEAEQSDDAGRSGEGSAGSANDDTTPGSTRARRFRPGASNPSVAMFRRPKRPRFRRSSDVLMEPKQRGRLRAAAIAAEYATGRREDSEEAASRNVLIRLGRISLGTLVILAGIIMLMAPGPGALAIAAGLAILSKDVAWADRALHYIREKVPGVPADGSIPRSTWLVMGLLTASGIAVGIYLKTGV</sequence>
<evidence type="ECO:0000256" key="2">
    <source>
        <dbReference type="SAM" id="Phobius"/>
    </source>
</evidence>
<evidence type="ECO:0000313" key="4">
    <source>
        <dbReference type="Proteomes" id="UP000727993"/>
    </source>
</evidence>
<feature type="transmembrane region" description="Helical" evidence="2">
    <location>
        <begin position="155"/>
        <end position="181"/>
    </location>
</feature>
<dbReference type="InterPro" id="IPR019099">
    <property type="entry name" value="Uncharacterised_PGPGW_TM"/>
</dbReference>
<name>A0A936NF44_9ACTN</name>
<keyword evidence="2" id="KW-0812">Transmembrane</keyword>
<accession>A0A936NF44</accession>
<proteinExistence type="predicted"/>
<reference evidence="3 4" key="1">
    <citation type="submission" date="2020-10" db="EMBL/GenBank/DDBJ databases">
        <title>Connecting structure to function with the recovery of over 1000 high-quality activated sludge metagenome-assembled genomes encoding full-length rRNA genes using long-read sequencing.</title>
        <authorList>
            <person name="Singleton C.M."/>
            <person name="Petriglieri F."/>
            <person name="Kristensen J.M."/>
            <person name="Kirkegaard R.H."/>
            <person name="Michaelsen T.Y."/>
            <person name="Andersen M.H."/>
            <person name="Karst S.M."/>
            <person name="Dueholm M.S."/>
            <person name="Nielsen P.H."/>
            <person name="Albertsen M."/>
        </authorList>
    </citation>
    <scope>NUCLEOTIDE SEQUENCE [LARGE SCALE GENOMIC DNA]</scope>
    <source>
        <strain evidence="3">Lyne_18-Q3-R50-59_MAXAC.006</strain>
    </source>
</reference>
<dbReference type="Proteomes" id="UP000727993">
    <property type="component" value="Unassembled WGS sequence"/>
</dbReference>
<feature type="transmembrane region" description="Helical" evidence="2">
    <location>
        <begin position="212"/>
        <end position="230"/>
    </location>
</feature>
<protein>
    <recommendedName>
        <fullName evidence="5">TIGR02611 family protein</fullName>
    </recommendedName>
</protein>
<keyword evidence="2" id="KW-0472">Membrane</keyword>
<dbReference type="EMBL" id="JADJZA010000009">
    <property type="protein sequence ID" value="MBK9298546.1"/>
    <property type="molecule type" value="Genomic_DNA"/>
</dbReference>
<feature type="compositionally biased region" description="Acidic residues" evidence="1">
    <location>
        <begin position="34"/>
        <end position="55"/>
    </location>
</feature>
<comment type="caution">
    <text evidence="3">The sequence shown here is derived from an EMBL/GenBank/DDBJ whole genome shotgun (WGS) entry which is preliminary data.</text>
</comment>
<evidence type="ECO:0000256" key="1">
    <source>
        <dbReference type="SAM" id="MobiDB-lite"/>
    </source>
</evidence>